<sequence>MSKFCKRVSQALPATVAWSLIICGTGSFFYLLGPALVVQFSYWGYIMCIVDAILFMLVMSNLLMATVMDPGVHPKAESSEGKQLHDDFRSPLFKSVDINGITVRMKWCGTCQFYRPPRSSHCSVCNRCIDAFDHHCPWVHNCVGRRNYRYFFFFLFFLCLHMVLVFSLSLTYTILNRSDILTRPNLCSVVLMALCVLLAAPVIGLTCFHVALVVRGRTTNEQVTGKFSSGYNPFDVGCVGNVRRTLCASQFPSFESIIAKRRKASPLNNMDGTPTVIYIPESNSCSKNGGHIRMKQLSEDDQSIGTSLSIGNLPKERSAQESMCNLLEDLETTYDNNRTPGRQSLLYQAAVEESMRSAHSNLHQNTTIGAIGKTPSSDRPTSLGSESFEMARSYSANNDGTNTSTVVTPLLEKPAQNKFVDRSKPLKFSDALRIYDTKTSKNVSV</sequence>
<keyword evidence="7" id="KW-0012">Acyltransferase</keyword>
<dbReference type="InterPro" id="IPR001594">
    <property type="entry name" value="Palmitoyltrfase_DHHC"/>
</dbReference>
<protein>
    <recommendedName>
        <fullName evidence="7">Palmitoyltransferase</fullName>
        <ecNumber evidence="7">2.3.1.225</ecNumber>
    </recommendedName>
</protein>
<comment type="domain">
    <text evidence="7">The DHHC domain is required for palmitoyltransferase activity.</text>
</comment>
<evidence type="ECO:0000313" key="10">
    <source>
        <dbReference type="Proteomes" id="UP001608902"/>
    </source>
</evidence>
<accession>A0ABD6EKM8</accession>
<evidence type="ECO:0000256" key="3">
    <source>
        <dbReference type="ARBA" id="ARBA00022989"/>
    </source>
</evidence>
<comment type="catalytic activity">
    <reaction evidence="6">
        <text>L-cysteinyl-[protein] + hexadecanoyl-CoA = S-hexadecanoyl-L-cysteinyl-[protein] + CoA</text>
        <dbReference type="Rhea" id="RHEA:36683"/>
        <dbReference type="Rhea" id="RHEA-COMP:10131"/>
        <dbReference type="Rhea" id="RHEA-COMP:11032"/>
        <dbReference type="ChEBI" id="CHEBI:29950"/>
        <dbReference type="ChEBI" id="CHEBI:57287"/>
        <dbReference type="ChEBI" id="CHEBI:57379"/>
        <dbReference type="ChEBI" id="CHEBI:74151"/>
        <dbReference type="EC" id="2.3.1.225"/>
    </reaction>
    <physiologicalReaction direction="left-to-right" evidence="6">
        <dbReference type="Rhea" id="RHEA:36684"/>
    </physiologicalReaction>
</comment>
<organism evidence="9 10">
    <name type="scientific">Gnathostoma spinigerum</name>
    <dbReference type="NCBI Taxonomy" id="75299"/>
    <lineage>
        <taxon>Eukaryota</taxon>
        <taxon>Metazoa</taxon>
        <taxon>Ecdysozoa</taxon>
        <taxon>Nematoda</taxon>
        <taxon>Chromadorea</taxon>
        <taxon>Rhabditida</taxon>
        <taxon>Spirurina</taxon>
        <taxon>Gnathostomatomorpha</taxon>
        <taxon>Gnathostomatoidea</taxon>
        <taxon>Gnathostomatidae</taxon>
        <taxon>Gnathostoma</taxon>
    </lineage>
</organism>
<gene>
    <name evidence="9" type="ORF">AB6A40_003961</name>
</gene>
<keyword evidence="3 7" id="KW-1133">Transmembrane helix</keyword>
<reference evidence="9 10" key="1">
    <citation type="submission" date="2024-08" db="EMBL/GenBank/DDBJ databases">
        <title>Gnathostoma spinigerum genome.</title>
        <authorList>
            <person name="Gonzalez-Bertolin B."/>
            <person name="Monzon S."/>
            <person name="Zaballos A."/>
            <person name="Jimenez P."/>
            <person name="Dekumyoy P."/>
            <person name="Varona S."/>
            <person name="Cuesta I."/>
            <person name="Sumanam S."/>
            <person name="Adisakwattana P."/>
            <person name="Gasser R.B."/>
            <person name="Hernandez-Gonzalez A."/>
            <person name="Young N.D."/>
            <person name="Perteguer M.J."/>
        </authorList>
    </citation>
    <scope>NUCLEOTIDE SEQUENCE [LARGE SCALE GENOMIC DNA]</scope>
    <source>
        <strain evidence="9">AL3</strain>
        <tissue evidence="9">Liver</tissue>
    </source>
</reference>
<dbReference type="PROSITE" id="PS50216">
    <property type="entry name" value="DHHC"/>
    <property type="match status" value="1"/>
</dbReference>
<evidence type="ECO:0000256" key="2">
    <source>
        <dbReference type="ARBA" id="ARBA00022692"/>
    </source>
</evidence>
<comment type="caution">
    <text evidence="9">The sequence shown here is derived from an EMBL/GenBank/DDBJ whole genome shotgun (WGS) entry which is preliminary data.</text>
</comment>
<evidence type="ECO:0000256" key="4">
    <source>
        <dbReference type="ARBA" id="ARBA00023136"/>
    </source>
</evidence>
<dbReference type="GO" id="GO:0019706">
    <property type="term" value="F:protein-cysteine S-palmitoyltransferase activity"/>
    <property type="evidence" value="ECO:0007669"/>
    <property type="project" value="UniProtKB-EC"/>
</dbReference>
<evidence type="ECO:0000259" key="8">
    <source>
        <dbReference type="Pfam" id="PF01529"/>
    </source>
</evidence>
<keyword evidence="2 7" id="KW-0812">Transmembrane</keyword>
<feature type="transmembrane region" description="Helical" evidence="7">
    <location>
        <begin position="42"/>
        <end position="65"/>
    </location>
</feature>
<comment type="similarity">
    <text evidence="5">Belongs to the DHHC palmitoyltransferase family. ERF2/ZDHHC9 subfamily.</text>
</comment>
<dbReference type="Proteomes" id="UP001608902">
    <property type="component" value="Unassembled WGS sequence"/>
</dbReference>
<dbReference type="EC" id="2.3.1.225" evidence="7"/>
<proteinExistence type="inferred from homology"/>
<comment type="subcellular location">
    <subcellularLocation>
        <location evidence="1">Membrane</location>
        <topology evidence="1">Multi-pass membrane protein</topology>
    </subcellularLocation>
</comment>
<keyword evidence="10" id="KW-1185">Reference proteome</keyword>
<name>A0ABD6EKM8_9BILA</name>
<feature type="transmembrane region" description="Helical" evidence="7">
    <location>
        <begin position="12"/>
        <end position="36"/>
    </location>
</feature>
<dbReference type="PANTHER" id="PTHR12349:SF2">
    <property type="entry name" value="PALMITOYLTRANSFERASE ZDHHC8"/>
    <property type="match status" value="1"/>
</dbReference>
<dbReference type="EMBL" id="JBGFUD010002170">
    <property type="protein sequence ID" value="MFH4977252.1"/>
    <property type="molecule type" value="Genomic_DNA"/>
</dbReference>
<evidence type="ECO:0000256" key="5">
    <source>
        <dbReference type="ARBA" id="ARBA00023463"/>
    </source>
</evidence>
<evidence type="ECO:0000256" key="7">
    <source>
        <dbReference type="RuleBase" id="RU079119"/>
    </source>
</evidence>
<keyword evidence="4 7" id="KW-0472">Membrane</keyword>
<feature type="domain" description="Palmitoyltransferase DHHC" evidence="8">
    <location>
        <begin position="104"/>
        <end position="224"/>
    </location>
</feature>
<dbReference type="GO" id="GO:0016020">
    <property type="term" value="C:membrane"/>
    <property type="evidence" value="ECO:0007669"/>
    <property type="project" value="UniProtKB-SubCell"/>
</dbReference>
<dbReference type="PANTHER" id="PTHR12349">
    <property type="entry name" value="ANKYRIN REPEAT AND LEM DOMAIN-CONTAINING PROTEIN 2"/>
    <property type="match status" value="1"/>
</dbReference>
<dbReference type="AlphaFoldDB" id="A0ABD6EKM8"/>
<dbReference type="Pfam" id="PF01529">
    <property type="entry name" value="DHHC"/>
    <property type="match status" value="1"/>
</dbReference>
<feature type="transmembrane region" description="Helical" evidence="7">
    <location>
        <begin position="150"/>
        <end position="170"/>
    </location>
</feature>
<evidence type="ECO:0000256" key="1">
    <source>
        <dbReference type="ARBA" id="ARBA00004141"/>
    </source>
</evidence>
<evidence type="ECO:0000313" key="9">
    <source>
        <dbReference type="EMBL" id="MFH4977252.1"/>
    </source>
</evidence>
<evidence type="ECO:0000256" key="6">
    <source>
        <dbReference type="ARBA" id="ARBA00047790"/>
    </source>
</evidence>
<keyword evidence="7" id="KW-0808">Transferase</keyword>
<feature type="transmembrane region" description="Helical" evidence="7">
    <location>
        <begin position="190"/>
        <end position="214"/>
    </location>
</feature>